<dbReference type="PRINTS" id="PR00930">
    <property type="entry name" value="HIGHMOBLTYIY"/>
</dbReference>
<dbReference type="GO" id="GO:0006355">
    <property type="term" value="P:regulation of DNA-templated transcription"/>
    <property type="evidence" value="ECO:0007669"/>
    <property type="project" value="InterPro"/>
</dbReference>
<feature type="transmembrane region" description="Helical" evidence="20">
    <location>
        <begin position="116"/>
        <end position="137"/>
    </location>
</feature>
<dbReference type="AlphaFoldDB" id="A0A9Q1DFX7"/>
<dbReference type="Pfam" id="PF01124">
    <property type="entry name" value="MAPEG"/>
    <property type="match status" value="1"/>
</dbReference>
<accession>A0A9Q1DFX7</accession>
<dbReference type="InterPro" id="IPR001129">
    <property type="entry name" value="Membr-assoc_MAPEG"/>
</dbReference>
<dbReference type="InterPro" id="IPR017956">
    <property type="entry name" value="AT_hook_DNA-bd_motif"/>
</dbReference>
<evidence type="ECO:0000256" key="19">
    <source>
        <dbReference type="SAM" id="MobiDB-lite"/>
    </source>
</evidence>
<dbReference type="PANTHER" id="PTHR10689:SF6">
    <property type="entry name" value="MICROSOMAL GLUTATHIONE S-TRANSFERASE 1"/>
    <property type="match status" value="1"/>
</dbReference>
<evidence type="ECO:0000256" key="4">
    <source>
        <dbReference type="ARBA" id="ARBA00010459"/>
    </source>
</evidence>
<evidence type="ECO:0000256" key="1">
    <source>
        <dbReference type="ARBA" id="ARBA00003701"/>
    </source>
</evidence>
<evidence type="ECO:0000256" key="11">
    <source>
        <dbReference type="ARBA" id="ARBA00022989"/>
    </source>
</evidence>
<sequence length="247" mass="27781">MSKRDEAADEPSGSQRQPDPTEAPKRGPGRPRKLQQELIGESVPKRARGRPKGSKNKRPSNLQKKVLPSGEKRPRGRPRKWPQQEIHKKPAQPTGARAKRRGGEMVEVVHMIDSEVFLAFSTYGTIIILKTMLVSLLSASYRLTRRGFNGDTGLMKSDEEQKRMDPDTQRIRRGHQNELENVLFVLMGLLYALTGPDLHIALMHFRVYVGSRVILTLAHITSLPQPARTLPFAVGLACTLSMAYRVF</sequence>
<keyword evidence="9" id="KW-1000">Mitochondrion outer membrane</keyword>
<comment type="function">
    <text evidence="1">Conjugation of reduced glutathione to a wide number of exogenous and endogenous hydrophobic electrophiles.</text>
</comment>
<dbReference type="EMBL" id="JAFJMO010000008">
    <property type="protein sequence ID" value="KAJ8268821.1"/>
    <property type="molecule type" value="Genomic_DNA"/>
</dbReference>
<dbReference type="EC" id="2.5.1.18" evidence="5"/>
<reference evidence="21" key="1">
    <citation type="journal article" date="2023" name="Science">
        <title>Genome structures resolve the early diversification of teleost fishes.</title>
        <authorList>
            <person name="Parey E."/>
            <person name="Louis A."/>
            <person name="Montfort J."/>
            <person name="Bouchez O."/>
            <person name="Roques C."/>
            <person name="Iampietro C."/>
            <person name="Lluch J."/>
            <person name="Castinel A."/>
            <person name="Donnadieu C."/>
            <person name="Desvignes T."/>
            <person name="Floi Bucao C."/>
            <person name="Jouanno E."/>
            <person name="Wen M."/>
            <person name="Mejri S."/>
            <person name="Dirks R."/>
            <person name="Jansen H."/>
            <person name="Henkel C."/>
            <person name="Chen W.J."/>
            <person name="Zahm M."/>
            <person name="Cabau C."/>
            <person name="Klopp C."/>
            <person name="Thompson A.W."/>
            <person name="Robinson-Rechavi M."/>
            <person name="Braasch I."/>
            <person name="Lecointre G."/>
            <person name="Bobe J."/>
            <person name="Postlethwait J.H."/>
            <person name="Berthelot C."/>
            <person name="Roest Crollius H."/>
            <person name="Guiguen Y."/>
        </authorList>
    </citation>
    <scope>NUCLEOTIDE SEQUENCE</scope>
    <source>
        <strain evidence="21">Concon-B</strain>
    </source>
</reference>
<dbReference type="GO" id="GO:0005634">
    <property type="term" value="C:nucleus"/>
    <property type="evidence" value="ECO:0007669"/>
    <property type="project" value="InterPro"/>
</dbReference>
<evidence type="ECO:0000256" key="10">
    <source>
        <dbReference type="ARBA" id="ARBA00022824"/>
    </source>
</evidence>
<organism evidence="21 22">
    <name type="scientific">Conger conger</name>
    <name type="common">Conger eel</name>
    <name type="synonym">Muraena conger</name>
    <dbReference type="NCBI Taxonomy" id="82655"/>
    <lineage>
        <taxon>Eukaryota</taxon>
        <taxon>Metazoa</taxon>
        <taxon>Chordata</taxon>
        <taxon>Craniata</taxon>
        <taxon>Vertebrata</taxon>
        <taxon>Euteleostomi</taxon>
        <taxon>Actinopterygii</taxon>
        <taxon>Neopterygii</taxon>
        <taxon>Teleostei</taxon>
        <taxon>Anguilliformes</taxon>
        <taxon>Congridae</taxon>
        <taxon>Conger</taxon>
    </lineage>
</organism>
<dbReference type="Gene3D" id="1.20.120.550">
    <property type="entry name" value="Membrane associated eicosanoid/glutathione metabolism-like domain"/>
    <property type="match status" value="1"/>
</dbReference>
<evidence type="ECO:0000256" key="20">
    <source>
        <dbReference type="SAM" id="Phobius"/>
    </source>
</evidence>
<proteinExistence type="inferred from homology"/>
<keyword evidence="22" id="KW-1185">Reference proteome</keyword>
<feature type="region of interest" description="Disordered" evidence="19">
    <location>
        <begin position="1"/>
        <end position="101"/>
    </location>
</feature>
<dbReference type="SUPFAM" id="SSF161084">
    <property type="entry name" value="MAPEG domain-like"/>
    <property type="match status" value="1"/>
</dbReference>
<evidence type="ECO:0000256" key="9">
    <source>
        <dbReference type="ARBA" id="ARBA00022787"/>
    </source>
</evidence>
<keyword evidence="11 20" id="KW-1133">Transmembrane helix</keyword>
<dbReference type="InterPro" id="IPR023352">
    <property type="entry name" value="MAPEG-like_dom_sf"/>
</dbReference>
<keyword evidence="8" id="KW-0677">Repeat</keyword>
<gene>
    <name evidence="21" type="ORF">COCON_G00114280</name>
</gene>
<dbReference type="GO" id="GO:0003677">
    <property type="term" value="F:DNA binding"/>
    <property type="evidence" value="ECO:0007669"/>
    <property type="project" value="UniProtKB-KW"/>
</dbReference>
<evidence type="ECO:0000256" key="5">
    <source>
        <dbReference type="ARBA" id="ARBA00012452"/>
    </source>
</evidence>
<comment type="similarity">
    <text evidence="4">Belongs to the MAPEG family.</text>
</comment>
<evidence type="ECO:0000256" key="8">
    <source>
        <dbReference type="ARBA" id="ARBA00022737"/>
    </source>
</evidence>
<dbReference type="SMART" id="SM00384">
    <property type="entry name" value="AT_hook"/>
    <property type="match status" value="3"/>
</dbReference>
<dbReference type="GO" id="GO:0004364">
    <property type="term" value="F:glutathione transferase activity"/>
    <property type="evidence" value="ECO:0007669"/>
    <property type="project" value="UniProtKB-EC"/>
</dbReference>
<keyword evidence="13" id="KW-0238">DNA-binding</keyword>
<dbReference type="InterPro" id="IPR040162">
    <property type="entry name" value="MGST1-like"/>
</dbReference>
<feature type="compositionally biased region" description="Basic residues" evidence="19">
    <location>
        <begin position="45"/>
        <end position="58"/>
    </location>
</feature>
<dbReference type="GO" id="GO:0005741">
    <property type="term" value="C:mitochondrial outer membrane"/>
    <property type="evidence" value="ECO:0007669"/>
    <property type="project" value="UniProtKB-SubCell"/>
</dbReference>
<evidence type="ECO:0000256" key="15">
    <source>
        <dbReference type="ARBA" id="ARBA00023136"/>
    </source>
</evidence>
<evidence type="ECO:0000256" key="13">
    <source>
        <dbReference type="ARBA" id="ARBA00023125"/>
    </source>
</evidence>
<evidence type="ECO:0000256" key="2">
    <source>
        <dbReference type="ARBA" id="ARBA00004294"/>
    </source>
</evidence>
<feature type="transmembrane region" description="Helical" evidence="20">
    <location>
        <begin position="182"/>
        <end position="209"/>
    </location>
</feature>
<evidence type="ECO:0000256" key="18">
    <source>
        <dbReference type="ARBA" id="ARBA00049385"/>
    </source>
</evidence>
<keyword evidence="12" id="KW-0007">Acetylation</keyword>
<evidence type="ECO:0000256" key="14">
    <source>
        <dbReference type="ARBA" id="ARBA00023128"/>
    </source>
</evidence>
<evidence type="ECO:0000256" key="6">
    <source>
        <dbReference type="ARBA" id="ARBA00022679"/>
    </source>
</evidence>
<evidence type="ECO:0000256" key="12">
    <source>
        <dbReference type="ARBA" id="ARBA00022990"/>
    </source>
</evidence>
<keyword evidence="7 20" id="KW-0812">Transmembrane</keyword>
<keyword evidence="10" id="KW-0256">Endoplasmic reticulum</keyword>
<comment type="subunit">
    <text evidence="16">Homotrimer; The trimer binds only one molecule of glutathione.</text>
</comment>
<protein>
    <recommendedName>
        <fullName evidence="17">Microsomal glutathione S-transferase 1</fullName>
        <ecNumber evidence="5">2.5.1.18</ecNumber>
    </recommendedName>
</protein>
<evidence type="ECO:0000313" key="21">
    <source>
        <dbReference type="EMBL" id="KAJ8268821.1"/>
    </source>
</evidence>
<dbReference type="GO" id="GO:0005789">
    <property type="term" value="C:endoplasmic reticulum membrane"/>
    <property type="evidence" value="ECO:0007669"/>
    <property type="project" value="UniProtKB-SubCell"/>
</dbReference>
<dbReference type="GO" id="GO:0000785">
    <property type="term" value="C:chromatin"/>
    <property type="evidence" value="ECO:0007669"/>
    <property type="project" value="InterPro"/>
</dbReference>
<name>A0A9Q1DFX7_CONCO</name>
<evidence type="ECO:0000256" key="7">
    <source>
        <dbReference type="ARBA" id="ARBA00022692"/>
    </source>
</evidence>
<comment type="subcellular location">
    <subcellularLocation>
        <location evidence="3">Endoplasmic reticulum membrane</location>
        <topology evidence="3">Multi-pass membrane protein</topology>
    </subcellularLocation>
    <subcellularLocation>
        <location evidence="2">Mitochondrion outer membrane</location>
    </subcellularLocation>
</comment>
<keyword evidence="15 20" id="KW-0472">Membrane</keyword>
<keyword evidence="14" id="KW-0496">Mitochondrion</keyword>
<evidence type="ECO:0000313" key="22">
    <source>
        <dbReference type="Proteomes" id="UP001152803"/>
    </source>
</evidence>
<evidence type="ECO:0000256" key="17">
    <source>
        <dbReference type="ARBA" id="ARBA00039397"/>
    </source>
</evidence>
<dbReference type="PRINTS" id="PR00929">
    <property type="entry name" value="ATHOOK"/>
</dbReference>
<dbReference type="OrthoDB" id="9946651at2759"/>
<comment type="catalytic activity">
    <reaction evidence="18">
        <text>RX + glutathione = an S-substituted glutathione + a halide anion + H(+)</text>
        <dbReference type="Rhea" id="RHEA:16437"/>
        <dbReference type="ChEBI" id="CHEBI:15378"/>
        <dbReference type="ChEBI" id="CHEBI:16042"/>
        <dbReference type="ChEBI" id="CHEBI:17792"/>
        <dbReference type="ChEBI" id="CHEBI:57925"/>
        <dbReference type="ChEBI" id="CHEBI:90779"/>
        <dbReference type="EC" id="2.5.1.18"/>
    </reaction>
    <physiologicalReaction direction="left-to-right" evidence="18">
        <dbReference type="Rhea" id="RHEA:16438"/>
    </physiologicalReaction>
</comment>
<evidence type="ECO:0000256" key="3">
    <source>
        <dbReference type="ARBA" id="ARBA00004477"/>
    </source>
</evidence>
<dbReference type="Proteomes" id="UP001152803">
    <property type="component" value="Unassembled WGS sequence"/>
</dbReference>
<keyword evidence="6" id="KW-0808">Transferase</keyword>
<comment type="caution">
    <text evidence="21">The sequence shown here is derived from an EMBL/GenBank/DDBJ whole genome shotgun (WGS) entry which is preliminary data.</text>
</comment>
<dbReference type="InterPro" id="IPR000116">
    <property type="entry name" value="HMGA"/>
</dbReference>
<evidence type="ECO:0000256" key="16">
    <source>
        <dbReference type="ARBA" id="ARBA00038540"/>
    </source>
</evidence>
<dbReference type="PANTHER" id="PTHR10689">
    <property type="entry name" value="MICROSOMAL GLUTATHIONE S-TRANSFERASE 1"/>
    <property type="match status" value="1"/>
</dbReference>